<gene>
    <name evidence="2" type="ORF">IC006_1457</name>
    <name evidence="3" type="ORF">IC007_1434</name>
</gene>
<dbReference type="InterPro" id="IPR002491">
    <property type="entry name" value="ABC_transptr_periplasmic_BD"/>
</dbReference>
<proteinExistence type="predicted"/>
<reference evidence="3 4" key="2">
    <citation type="journal article" date="2020" name="Int. J. Syst. Evol. Microbiol.">
        <title>Sulfuracidifex tepidarius gen. nov., sp. nov. and transfer of Sulfolobus metallicus Huber and Stetter 1992 to the genus Sulfuracidifex as Sulfuracidifex metallicus comb. nov.</title>
        <authorList>
            <person name="Itoh T."/>
            <person name="Miura T."/>
            <person name="Sakai H.D."/>
            <person name="Kato S."/>
            <person name="Ohkuma M."/>
            <person name="Takashina T."/>
        </authorList>
    </citation>
    <scope>NUCLEOTIDE SEQUENCE</scope>
    <source>
        <strain evidence="2 4">IC-006</strain>
        <strain evidence="3">IC-007</strain>
    </source>
</reference>
<evidence type="ECO:0000313" key="3">
    <source>
        <dbReference type="EMBL" id="BBG26910.1"/>
    </source>
</evidence>
<protein>
    <submittedName>
        <fullName evidence="3">Cobalamin-binding protein</fullName>
    </submittedName>
</protein>
<dbReference type="EMBL" id="AP018930">
    <property type="protein sequence ID" value="BBG26910.1"/>
    <property type="molecule type" value="Genomic_DNA"/>
</dbReference>
<organism evidence="3 5">
    <name type="scientific">Sulfuracidifex tepidarius</name>
    <dbReference type="NCBI Taxonomy" id="1294262"/>
    <lineage>
        <taxon>Archaea</taxon>
        <taxon>Thermoproteota</taxon>
        <taxon>Thermoprotei</taxon>
        <taxon>Sulfolobales</taxon>
        <taxon>Sulfolobaceae</taxon>
        <taxon>Sulfuracidifex</taxon>
    </lineage>
</organism>
<sequence>MDYRVVAGIALLVVGIGFTLGAFELSSSHVEIGSKSQGSYYPLTVVDGLGQTITVSSYPSRIVSVAPSDTQILVSLGLGKNIVGVDFYSAELLEELNESSQIQNAHVITGVYPLNVTGIVVLNPSIVVADAGLEGSYYNQMKDANLTVFYTHGDLDVNFHEIENDVMMTATVFDRVNEGNQLVSWMNQKIGEFSSSSDIGSVAYVLWICPDFSFYTVGGNTFISNVMAHAGGTNVFSSQSGYPLDHVSQLIESDPDVVVFTEMYNVSYTESLIHEMEQEYPALHNVTAFKEGRIYILDQGLPVSIMNEPAPLSVYGISIVHEIMEDKAPHVINQSWVEDDLNVSLPIF</sequence>
<evidence type="ECO:0000313" key="4">
    <source>
        <dbReference type="Proteomes" id="UP000322983"/>
    </source>
</evidence>
<dbReference type="OrthoDB" id="24039at2157"/>
<dbReference type="STRING" id="1294262.GCA_001316085_00595"/>
<dbReference type="KEGG" id="step:IC006_1457"/>
<dbReference type="Pfam" id="PF01497">
    <property type="entry name" value="Peripla_BP_2"/>
    <property type="match status" value="1"/>
</dbReference>
<dbReference type="EMBL" id="AP018929">
    <property type="protein sequence ID" value="BBG24153.1"/>
    <property type="molecule type" value="Genomic_DNA"/>
</dbReference>
<keyword evidence="4" id="KW-1185">Reference proteome</keyword>
<dbReference type="GeneID" id="41717772"/>
<accession>A0A510DV97</accession>
<dbReference type="Proteomes" id="UP000325030">
    <property type="component" value="Chromosome"/>
</dbReference>
<name>A0A510E4A8_9CREN</name>
<evidence type="ECO:0000313" key="5">
    <source>
        <dbReference type="Proteomes" id="UP000325030"/>
    </source>
</evidence>
<dbReference type="InterPro" id="IPR050902">
    <property type="entry name" value="ABC_Transporter_SBP"/>
</dbReference>
<evidence type="ECO:0000313" key="2">
    <source>
        <dbReference type="EMBL" id="BBG24153.1"/>
    </source>
</evidence>
<dbReference type="SUPFAM" id="SSF53807">
    <property type="entry name" value="Helical backbone' metal receptor"/>
    <property type="match status" value="1"/>
</dbReference>
<dbReference type="Proteomes" id="UP000322983">
    <property type="component" value="Chromosome"/>
</dbReference>
<dbReference type="RefSeq" id="WP_149528518.1">
    <property type="nucleotide sequence ID" value="NZ_AP018929.1"/>
</dbReference>
<dbReference type="Gene3D" id="3.40.50.1980">
    <property type="entry name" value="Nitrogenase molybdenum iron protein domain"/>
    <property type="match status" value="2"/>
</dbReference>
<dbReference type="PANTHER" id="PTHR30535">
    <property type="entry name" value="VITAMIN B12-BINDING PROTEIN"/>
    <property type="match status" value="1"/>
</dbReference>
<reference evidence="5" key="1">
    <citation type="submission" date="2018-09" db="EMBL/GenBank/DDBJ databases">
        <title>Complete Genome Sequencing of Sulfolobus sp. JCM 16834.</title>
        <authorList>
            <person name="Kato S."/>
            <person name="Itoh T."/>
            <person name="Ohkuma M."/>
        </authorList>
    </citation>
    <scope>NUCLEOTIDE SEQUENCE [LARGE SCALE GENOMIC DNA]</scope>
    <source>
        <strain evidence="5">IC-007</strain>
    </source>
</reference>
<dbReference type="PROSITE" id="PS50983">
    <property type="entry name" value="FE_B12_PBP"/>
    <property type="match status" value="1"/>
</dbReference>
<dbReference type="PANTHER" id="PTHR30535:SF34">
    <property type="entry name" value="MOLYBDATE-BINDING PROTEIN MOLA"/>
    <property type="match status" value="1"/>
</dbReference>
<dbReference type="AlphaFoldDB" id="A0A510E4A8"/>
<accession>A0A510E4A8</accession>
<evidence type="ECO:0000259" key="1">
    <source>
        <dbReference type="PROSITE" id="PS50983"/>
    </source>
</evidence>
<feature type="domain" description="Fe/B12 periplasmic-binding" evidence="1">
    <location>
        <begin position="61"/>
        <end position="331"/>
    </location>
</feature>